<feature type="compositionally biased region" description="Basic and acidic residues" evidence="1">
    <location>
        <begin position="101"/>
        <end position="115"/>
    </location>
</feature>
<dbReference type="OrthoDB" id="10485730at2759"/>
<reference evidence="3" key="1">
    <citation type="journal article" date="2023" name="Commun. Biol.">
        <title>Genome analysis of Parmales, the sister group of diatoms, reveals the evolutionary specialization of diatoms from phago-mixotrophs to photoautotrophs.</title>
        <authorList>
            <person name="Ban H."/>
            <person name="Sato S."/>
            <person name="Yoshikawa S."/>
            <person name="Yamada K."/>
            <person name="Nakamura Y."/>
            <person name="Ichinomiya M."/>
            <person name="Sato N."/>
            <person name="Blanc-Mathieu R."/>
            <person name="Endo H."/>
            <person name="Kuwata A."/>
            <person name="Ogata H."/>
        </authorList>
    </citation>
    <scope>NUCLEOTIDE SEQUENCE [LARGE SCALE GENOMIC DNA]</scope>
</reference>
<organism evidence="2 3">
    <name type="scientific">Triparma columacea</name>
    <dbReference type="NCBI Taxonomy" id="722753"/>
    <lineage>
        <taxon>Eukaryota</taxon>
        <taxon>Sar</taxon>
        <taxon>Stramenopiles</taxon>
        <taxon>Ochrophyta</taxon>
        <taxon>Bolidophyceae</taxon>
        <taxon>Parmales</taxon>
        <taxon>Triparmaceae</taxon>
        <taxon>Triparma</taxon>
    </lineage>
</organism>
<feature type="region of interest" description="Disordered" evidence="1">
    <location>
        <begin position="101"/>
        <end position="128"/>
    </location>
</feature>
<evidence type="ECO:0000313" key="3">
    <source>
        <dbReference type="Proteomes" id="UP001165065"/>
    </source>
</evidence>
<proteinExistence type="predicted"/>
<comment type="caution">
    <text evidence="2">The sequence shown here is derived from an EMBL/GenBank/DDBJ whole genome shotgun (WGS) entry which is preliminary data.</text>
</comment>
<name>A0A9W7LH02_9STRA</name>
<dbReference type="AlphaFoldDB" id="A0A9W7LH02"/>
<evidence type="ECO:0000313" key="2">
    <source>
        <dbReference type="EMBL" id="GMI49137.1"/>
    </source>
</evidence>
<keyword evidence="3" id="KW-1185">Reference proteome</keyword>
<dbReference type="Proteomes" id="UP001165065">
    <property type="component" value="Unassembled WGS sequence"/>
</dbReference>
<protein>
    <submittedName>
        <fullName evidence="2">Uncharacterized protein</fullName>
    </submittedName>
</protein>
<gene>
    <name evidence="2" type="ORF">TrCOL_g12929</name>
</gene>
<evidence type="ECO:0000256" key="1">
    <source>
        <dbReference type="SAM" id="MobiDB-lite"/>
    </source>
</evidence>
<dbReference type="EMBL" id="BRYA01000469">
    <property type="protein sequence ID" value="GMI49137.1"/>
    <property type="molecule type" value="Genomic_DNA"/>
</dbReference>
<feature type="compositionally biased region" description="Gly residues" evidence="1">
    <location>
        <begin position="116"/>
        <end position="125"/>
    </location>
</feature>
<feature type="region of interest" description="Disordered" evidence="1">
    <location>
        <begin position="180"/>
        <end position="214"/>
    </location>
</feature>
<accession>A0A9W7LH02</accession>
<sequence length="786" mass="86248">MSNAEPPSTLYSMSFVRTLEVLLDKYAKAVSSFSVECVNVGGASRLVREGEIAWRKYLKGPWSVVIGVSSSPVSSPSSSSTDSKAFWNEHWVRLIQGLRGSEEAGETTKGREVTRGEGGAEGGQGYLEESIRSNDDVKNGMESLVLNLTLEYLRSAHSRGLRGLDEEEEDSTMKGEFFITRVGNDDGDNKGGGGEEEAVKPNLGDDEGGRRGGWRVRRGMVPKAVGLAGVSLLVECITMISNMGSNPESSTSSSDYVVNYKDLSFGSAYIRSSPPPADLKALYKDWMPSLHSHCGRELHKVLMSSDGESGDGWVEAVGWVRGVCLGGYGGVWRGWGEDVGVGGRKGNKAWTENWERWREEEVEERGRVRFKGRIRGEWKGGWVVKTIKRVDAAGREVREIVKRGVGDSGGFRDTSGGFLAEVEVGFGGNAGGKGEVFVWLGSPCGGGEYVGVKVSSLGGGRFALAIQGGGNGERREVKGDAEGGKVKVLIKGVLLEEGKGRVWAGIASSGKGVEEGVEGRFGRGVFDRDVRFGVQGVGVPLGGKVEVLECNFQGRRIKGIEGDLEESAMKDVLEIEDDMERMQARKFEERVKEETGRILGWCDLCGGGDIQVEPNFKEVCWNLMSGSEGRWGVKARLNGVLRVYAAAWMVKALADESWRVCMKSKGRQTPENGIWMKRIFVLRAKMARWGEEVRSRYVEEVAGGWKKGETWEEEKLLWSSWWRSVESGIIGLHLRSLQGLSTRLFVILKEGGLEAVTTGEVERLENNWHEMEGEWRKEWYKGKGGL</sequence>